<evidence type="ECO:0000313" key="6">
    <source>
        <dbReference type="Proteomes" id="UP000269801"/>
    </source>
</evidence>
<name>A0A3M5B861_PSESS</name>
<dbReference type="Proteomes" id="UP000269801">
    <property type="component" value="Unassembled WGS sequence"/>
</dbReference>
<dbReference type="InterPro" id="IPR001091">
    <property type="entry name" value="RM_Methyltransferase"/>
</dbReference>
<dbReference type="Gene3D" id="3.40.50.150">
    <property type="entry name" value="Vaccinia Virus protein VP39"/>
    <property type="match status" value="1"/>
</dbReference>
<evidence type="ECO:0000256" key="2">
    <source>
        <dbReference type="ARBA" id="ARBA00022679"/>
    </source>
</evidence>
<dbReference type="GO" id="GO:0008170">
    <property type="term" value="F:N-methyltransferase activity"/>
    <property type="evidence" value="ECO:0007669"/>
    <property type="project" value="InterPro"/>
</dbReference>
<organism evidence="4 6">
    <name type="scientific">Pseudomonas savastanoi</name>
    <name type="common">Pseudomonas syringae pv. savastanoi</name>
    <dbReference type="NCBI Taxonomy" id="29438"/>
    <lineage>
        <taxon>Bacteria</taxon>
        <taxon>Pseudomonadati</taxon>
        <taxon>Pseudomonadota</taxon>
        <taxon>Gammaproteobacteria</taxon>
        <taxon>Pseudomonadales</taxon>
        <taxon>Pseudomonadaceae</taxon>
        <taxon>Pseudomonas</taxon>
    </lineage>
</organism>
<dbReference type="Pfam" id="PF01555">
    <property type="entry name" value="N6_N4_Mtase"/>
    <property type="match status" value="1"/>
</dbReference>
<evidence type="ECO:0000259" key="3">
    <source>
        <dbReference type="Pfam" id="PF01555"/>
    </source>
</evidence>
<dbReference type="InterPro" id="IPR029063">
    <property type="entry name" value="SAM-dependent_MTases_sf"/>
</dbReference>
<evidence type="ECO:0000313" key="5">
    <source>
        <dbReference type="EMBL" id="RMT26617.1"/>
    </source>
</evidence>
<sequence length="98" mass="10966">MEYDNLFRPFSAGHIFTDAWHFPPVKSYCGKHPCEKPLGVLEHIIKTSSLNGDLVLDAFMGSGTTGVACVNTGRKFIGIEMDEKYFQIAKNRIDEAKI</sequence>
<evidence type="ECO:0000313" key="7">
    <source>
        <dbReference type="Proteomes" id="UP000278180"/>
    </source>
</evidence>
<dbReference type="GO" id="GO:0032259">
    <property type="term" value="P:methylation"/>
    <property type="evidence" value="ECO:0007669"/>
    <property type="project" value="UniProtKB-KW"/>
</dbReference>
<gene>
    <name evidence="5" type="ORF">ALP51_03623</name>
    <name evidence="4" type="ORF">ALP70_03981</name>
</gene>
<accession>A0A3M5B861</accession>
<dbReference type="EMBL" id="RBTE01000315">
    <property type="protein sequence ID" value="RMT26617.1"/>
    <property type="molecule type" value="Genomic_DNA"/>
</dbReference>
<comment type="caution">
    <text evidence="4">The sequence shown here is derived from an EMBL/GenBank/DDBJ whole genome shotgun (WGS) entry which is preliminary data.</text>
</comment>
<evidence type="ECO:0000256" key="1">
    <source>
        <dbReference type="ARBA" id="ARBA00022603"/>
    </source>
</evidence>
<dbReference type="RefSeq" id="WP_057454355.1">
    <property type="nucleotide sequence ID" value="NZ_RBTE01000315.1"/>
</dbReference>
<protein>
    <submittedName>
        <fullName evidence="4">DNA adenine methylase</fullName>
    </submittedName>
</protein>
<dbReference type="AlphaFoldDB" id="A0A3M5B861"/>
<keyword evidence="2" id="KW-0808">Transferase</keyword>
<dbReference type="Proteomes" id="UP000278180">
    <property type="component" value="Unassembled WGS sequence"/>
</dbReference>
<dbReference type="PRINTS" id="PR00508">
    <property type="entry name" value="S21N4MTFRASE"/>
</dbReference>
<reference evidence="6 7" key="1">
    <citation type="submission" date="2018-08" db="EMBL/GenBank/DDBJ databases">
        <title>Recombination of ecologically and evolutionarily significant loci maintains genetic cohesion in the Pseudomonas syringae species complex.</title>
        <authorList>
            <person name="Dillon M."/>
            <person name="Thakur S."/>
            <person name="Almeida R.N.D."/>
            <person name="Weir B.S."/>
            <person name="Guttman D.S."/>
        </authorList>
    </citation>
    <scope>NUCLEOTIDE SEQUENCE [LARGE SCALE GENOMIC DNA]</scope>
    <source>
        <strain evidence="5 7">ICMP 13684</strain>
        <strain evidence="4 6">ICMP 13685</strain>
    </source>
</reference>
<evidence type="ECO:0000313" key="4">
    <source>
        <dbReference type="EMBL" id="RMS21459.1"/>
    </source>
</evidence>
<dbReference type="EMBL" id="RBSL01000401">
    <property type="protein sequence ID" value="RMS21459.1"/>
    <property type="molecule type" value="Genomic_DNA"/>
</dbReference>
<proteinExistence type="predicted"/>
<keyword evidence="1 4" id="KW-0489">Methyltransferase</keyword>
<dbReference type="InterPro" id="IPR002941">
    <property type="entry name" value="DNA_methylase_N4/N6"/>
</dbReference>
<dbReference type="SUPFAM" id="SSF53335">
    <property type="entry name" value="S-adenosyl-L-methionine-dependent methyltransferases"/>
    <property type="match status" value="1"/>
</dbReference>
<feature type="domain" description="DNA methylase N-4/N-6" evidence="3">
    <location>
        <begin position="12"/>
        <end position="90"/>
    </location>
</feature>
<dbReference type="GO" id="GO:0003677">
    <property type="term" value="F:DNA binding"/>
    <property type="evidence" value="ECO:0007669"/>
    <property type="project" value="InterPro"/>
</dbReference>